<keyword evidence="2" id="KW-1185">Reference proteome</keyword>
<comment type="caution">
    <text evidence="1">The sequence shown here is derived from an EMBL/GenBank/DDBJ whole genome shotgun (WGS) entry which is preliminary data.</text>
</comment>
<dbReference type="Proteomes" id="UP000553209">
    <property type="component" value="Unassembled WGS sequence"/>
</dbReference>
<organism evidence="1 2">
    <name type="scientific">Nocardiopsis alborubida</name>
    <dbReference type="NCBI Taxonomy" id="146802"/>
    <lineage>
        <taxon>Bacteria</taxon>
        <taxon>Bacillati</taxon>
        <taxon>Actinomycetota</taxon>
        <taxon>Actinomycetes</taxon>
        <taxon>Streptosporangiales</taxon>
        <taxon>Nocardiopsidaceae</taxon>
        <taxon>Nocardiopsis</taxon>
    </lineage>
</organism>
<evidence type="ECO:0000313" key="2">
    <source>
        <dbReference type="Proteomes" id="UP000553209"/>
    </source>
</evidence>
<dbReference type="AlphaFoldDB" id="A0A7X6RQR4"/>
<dbReference type="EMBL" id="JAAXPG010000014">
    <property type="protein sequence ID" value="NKY99145.1"/>
    <property type="molecule type" value="Genomic_DNA"/>
</dbReference>
<reference evidence="1 2" key="1">
    <citation type="submission" date="2020-04" db="EMBL/GenBank/DDBJ databases">
        <title>MicrobeNet Type strains.</title>
        <authorList>
            <person name="Nicholson A.C."/>
        </authorList>
    </citation>
    <scope>NUCLEOTIDE SEQUENCE [LARGE SCALE GENOMIC DNA]</scope>
    <source>
        <strain evidence="1 2">ATCC 23612</strain>
    </source>
</reference>
<gene>
    <name evidence="1" type="ORF">HGB44_15955</name>
</gene>
<name>A0A7X6RQR4_9ACTN</name>
<accession>A0A7X6RQR4</accession>
<protein>
    <submittedName>
        <fullName evidence="1">Uncharacterized protein</fullName>
    </submittedName>
</protein>
<proteinExistence type="predicted"/>
<sequence>MNAKVTQVAEDWRSITFQAEATDSEGTRVRCRFRQPIPRMVALRRLARTYVVGLVHNVDGGQCHHVRRVIPTGGTEVDARRSAILIASALVEIQRHHMCGATVSNLEPYVVERAVNWKP</sequence>
<evidence type="ECO:0000313" key="1">
    <source>
        <dbReference type="EMBL" id="NKY99145.1"/>
    </source>
</evidence>